<comment type="caution">
    <text evidence="1">The sequence shown here is derived from an EMBL/GenBank/DDBJ whole genome shotgun (WGS) entry which is preliminary data.</text>
</comment>
<reference evidence="1 2" key="1">
    <citation type="submission" date="2019-11" db="EMBL/GenBank/DDBJ databases">
        <title>Identification of a novel strain.</title>
        <authorList>
            <person name="Xu Q."/>
            <person name="Wang G."/>
        </authorList>
    </citation>
    <scope>NUCLEOTIDE SEQUENCE [LARGE SCALE GENOMIC DNA]</scope>
    <source>
        <strain evidence="2">xq</strain>
    </source>
</reference>
<gene>
    <name evidence="1" type="ORF">GIW81_04575</name>
</gene>
<proteinExistence type="predicted"/>
<name>A0A6I3KGJ6_9HYPH</name>
<sequence length="116" mass="13325">MTDDDEPRSRREAEARGLRQLWAVFAGDDSDDAQLMRARFVATAAGMARVCTRKPCRRRKRCLGDPPLCMTEHLGLMYARLPTAYRALGLYDPGGKHGRSQLRGYERAWRRRVNDE</sequence>
<keyword evidence="2" id="KW-1185">Reference proteome</keyword>
<dbReference type="AlphaFoldDB" id="A0A6I3KGJ6"/>
<protein>
    <submittedName>
        <fullName evidence="1">Uncharacterized protein</fullName>
    </submittedName>
</protein>
<organism evidence="1 2">
    <name type="scientific">Hyphomicrobium album</name>
    <dbReference type="NCBI Taxonomy" id="2665159"/>
    <lineage>
        <taxon>Bacteria</taxon>
        <taxon>Pseudomonadati</taxon>
        <taxon>Pseudomonadota</taxon>
        <taxon>Alphaproteobacteria</taxon>
        <taxon>Hyphomicrobiales</taxon>
        <taxon>Hyphomicrobiaceae</taxon>
        <taxon>Hyphomicrobium</taxon>
    </lineage>
</organism>
<dbReference type="RefSeq" id="WP_154738136.1">
    <property type="nucleotide sequence ID" value="NZ_WMBQ01000001.1"/>
</dbReference>
<accession>A0A6I3KGJ6</accession>
<evidence type="ECO:0000313" key="2">
    <source>
        <dbReference type="Proteomes" id="UP000440694"/>
    </source>
</evidence>
<dbReference type="EMBL" id="WMBQ01000001">
    <property type="protein sequence ID" value="MTD93608.1"/>
    <property type="molecule type" value="Genomic_DNA"/>
</dbReference>
<evidence type="ECO:0000313" key="1">
    <source>
        <dbReference type="EMBL" id="MTD93608.1"/>
    </source>
</evidence>
<dbReference type="Proteomes" id="UP000440694">
    <property type="component" value="Unassembled WGS sequence"/>
</dbReference>